<keyword evidence="2" id="KW-1185">Reference proteome</keyword>
<accession>A0ABR3F4L6</accession>
<gene>
    <name evidence="1" type="ORF">V5O48_011857</name>
</gene>
<dbReference type="EMBL" id="JBAHYK010000993">
    <property type="protein sequence ID" value="KAL0570107.1"/>
    <property type="molecule type" value="Genomic_DNA"/>
</dbReference>
<evidence type="ECO:0000313" key="1">
    <source>
        <dbReference type="EMBL" id="KAL0570107.1"/>
    </source>
</evidence>
<protein>
    <submittedName>
        <fullName evidence="1">Uncharacterized protein</fullName>
    </submittedName>
</protein>
<dbReference type="Proteomes" id="UP001465976">
    <property type="component" value="Unassembled WGS sequence"/>
</dbReference>
<reference evidence="1 2" key="1">
    <citation type="submission" date="2024-02" db="EMBL/GenBank/DDBJ databases">
        <title>A draft genome for the cacao thread blight pathogen Marasmius crinis-equi.</title>
        <authorList>
            <person name="Cohen S.P."/>
            <person name="Baruah I.K."/>
            <person name="Amoako-Attah I."/>
            <person name="Bukari Y."/>
            <person name="Meinhardt L.W."/>
            <person name="Bailey B.A."/>
        </authorList>
    </citation>
    <scope>NUCLEOTIDE SEQUENCE [LARGE SCALE GENOMIC DNA]</scope>
    <source>
        <strain evidence="1 2">GH-76</strain>
    </source>
</reference>
<evidence type="ECO:0000313" key="2">
    <source>
        <dbReference type="Proteomes" id="UP001465976"/>
    </source>
</evidence>
<name>A0ABR3F4L6_9AGAR</name>
<comment type="caution">
    <text evidence="1">The sequence shown here is derived from an EMBL/GenBank/DDBJ whole genome shotgun (WGS) entry which is preliminary data.</text>
</comment>
<proteinExistence type="predicted"/>
<organism evidence="1 2">
    <name type="scientific">Marasmius crinis-equi</name>
    <dbReference type="NCBI Taxonomy" id="585013"/>
    <lineage>
        <taxon>Eukaryota</taxon>
        <taxon>Fungi</taxon>
        <taxon>Dikarya</taxon>
        <taxon>Basidiomycota</taxon>
        <taxon>Agaricomycotina</taxon>
        <taxon>Agaricomycetes</taxon>
        <taxon>Agaricomycetidae</taxon>
        <taxon>Agaricales</taxon>
        <taxon>Marasmiineae</taxon>
        <taxon>Marasmiaceae</taxon>
        <taxon>Marasmius</taxon>
    </lineage>
</organism>
<sequence>MTIFFPAGERICTAKEFQPNAINFPSYPEWDLDTVLNFARRIIVVPTCDVYGHYPCEPEVFRVEGAVKPHRWCFYITEGVSEVPGEGIYPDDPLAHSKMPEMPYYEGSSKVALYTDDERLGNVAWVVGPFDTIDNAKHAWHKRCLKEHSRRWDGAHAEGRSKVAAELKQRAYTVKSMLVVKAIAEVCPAIATQEIPSSITFGNTEGNIFPDPFTVMKAHADTPSLVGMRPLIEPLSQTLWAVTSSGATAFDSIRLAYYHAANMSKKGLRLVVVVTQQKGDAVAVFKEMMGRVDDKANDEALAHLASHI</sequence>